<organism evidence="2 3">
    <name type="scientific">Trichogramma brassicae</name>
    <dbReference type="NCBI Taxonomy" id="86971"/>
    <lineage>
        <taxon>Eukaryota</taxon>
        <taxon>Metazoa</taxon>
        <taxon>Ecdysozoa</taxon>
        <taxon>Arthropoda</taxon>
        <taxon>Hexapoda</taxon>
        <taxon>Insecta</taxon>
        <taxon>Pterygota</taxon>
        <taxon>Neoptera</taxon>
        <taxon>Endopterygota</taxon>
        <taxon>Hymenoptera</taxon>
        <taxon>Apocrita</taxon>
        <taxon>Proctotrupomorpha</taxon>
        <taxon>Chalcidoidea</taxon>
        <taxon>Trichogrammatidae</taxon>
        <taxon>Trichogramma</taxon>
    </lineage>
</organism>
<dbReference type="AlphaFoldDB" id="A0A6H5HRW6"/>
<protein>
    <submittedName>
        <fullName evidence="2">Uncharacterized protein</fullName>
    </submittedName>
</protein>
<sequence>MSTRSRCSDKWYPRSIGKSYSRLLALAAPDGGGGGGNDLRGSGDAGFRSTSSVSDSLSELTVSKERFFVTSSQDLTKKNSPRRGIEPRSPA</sequence>
<evidence type="ECO:0000256" key="1">
    <source>
        <dbReference type="SAM" id="MobiDB-lite"/>
    </source>
</evidence>
<proteinExistence type="predicted"/>
<evidence type="ECO:0000313" key="3">
    <source>
        <dbReference type="Proteomes" id="UP000479190"/>
    </source>
</evidence>
<feature type="compositionally biased region" description="Low complexity" evidence="1">
    <location>
        <begin position="39"/>
        <end position="61"/>
    </location>
</feature>
<dbReference type="EMBL" id="CADCXV010000025">
    <property type="protein sequence ID" value="CAB0027926.1"/>
    <property type="molecule type" value="Genomic_DNA"/>
</dbReference>
<evidence type="ECO:0000313" key="2">
    <source>
        <dbReference type="EMBL" id="CAB0027926.1"/>
    </source>
</evidence>
<keyword evidence="3" id="KW-1185">Reference proteome</keyword>
<dbReference type="Proteomes" id="UP000479190">
    <property type="component" value="Unassembled WGS sequence"/>
</dbReference>
<reference evidence="2 3" key="1">
    <citation type="submission" date="2020-02" db="EMBL/GenBank/DDBJ databases">
        <authorList>
            <person name="Ferguson B K."/>
        </authorList>
    </citation>
    <scope>NUCLEOTIDE SEQUENCE [LARGE SCALE GENOMIC DNA]</scope>
</reference>
<name>A0A6H5HRW6_9HYME</name>
<feature type="region of interest" description="Disordered" evidence="1">
    <location>
        <begin position="28"/>
        <end position="91"/>
    </location>
</feature>
<accession>A0A6H5HRW6</accession>
<gene>
    <name evidence="2" type="ORF">TBRA_LOCUS156</name>
</gene>